<sequence>MSVNDRGTIKWTAMMLPEHINMLNEYWKEEEYKEKPMLDEQQKEEIGMKLQCAIHNNLTVEIKHYSGRDYLTIKGKLMKIDQIKLKLNNEDQTEIKLDNVLDVHID</sequence>
<keyword evidence="2" id="KW-1185">Reference proteome</keyword>
<dbReference type="PANTHER" id="PTHR40051:SF1">
    <property type="entry name" value="YOLD-LIKE FAMILY PROTEIN"/>
    <property type="match status" value="1"/>
</dbReference>
<dbReference type="Proteomes" id="UP000198312">
    <property type="component" value="Chromosome"/>
</dbReference>
<dbReference type="AlphaFoldDB" id="A0A220U818"/>
<organism evidence="1 2">
    <name type="scientific">Virgibacillus phasianinus</name>
    <dbReference type="NCBI Taxonomy" id="2017483"/>
    <lineage>
        <taxon>Bacteria</taxon>
        <taxon>Bacillati</taxon>
        <taxon>Bacillota</taxon>
        <taxon>Bacilli</taxon>
        <taxon>Bacillales</taxon>
        <taxon>Bacillaceae</taxon>
        <taxon>Virgibacillus</taxon>
    </lineage>
</organism>
<dbReference type="Pfam" id="PF08863">
    <property type="entry name" value="YolD"/>
    <property type="match status" value="1"/>
</dbReference>
<dbReference type="PANTHER" id="PTHR40051">
    <property type="entry name" value="IG HYPOTHETICAL 15966"/>
    <property type="match status" value="1"/>
</dbReference>
<accession>A0A220U818</accession>
<dbReference type="RefSeq" id="WP_089063380.1">
    <property type="nucleotide sequence ID" value="NZ_CP022315.1"/>
</dbReference>
<gene>
    <name evidence="1" type="ORF">CFK37_19175</name>
</gene>
<proteinExistence type="predicted"/>
<evidence type="ECO:0000313" key="2">
    <source>
        <dbReference type="Proteomes" id="UP000198312"/>
    </source>
</evidence>
<reference evidence="1 2" key="1">
    <citation type="submission" date="2017-07" db="EMBL/GenBank/DDBJ databases">
        <title>Virgibacillus sp. LM2416.</title>
        <authorList>
            <person name="Tak E.J."/>
            <person name="Bae J.-W."/>
        </authorList>
    </citation>
    <scope>NUCLEOTIDE SEQUENCE [LARGE SCALE GENOMIC DNA]</scope>
    <source>
        <strain evidence="1 2">LM2416</strain>
    </source>
</reference>
<evidence type="ECO:0008006" key="3">
    <source>
        <dbReference type="Google" id="ProtNLM"/>
    </source>
</evidence>
<dbReference type="EMBL" id="CP022315">
    <property type="protein sequence ID" value="ASK64122.1"/>
    <property type="molecule type" value="Genomic_DNA"/>
</dbReference>
<evidence type="ECO:0000313" key="1">
    <source>
        <dbReference type="EMBL" id="ASK64122.1"/>
    </source>
</evidence>
<dbReference type="InterPro" id="IPR014962">
    <property type="entry name" value="YolD"/>
</dbReference>
<dbReference type="KEGG" id="vil:CFK37_19175"/>
<name>A0A220U818_9BACI</name>
<protein>
    <recommendedName>
        <fullName evidence="3">YolD-like family protein</fullName>
    </recommendedName>
</protein>
<dbReference type="OrthoDB" id="1644322at2"/>